<accession>A0A445CR35</accession>
<protein>
    <submittedName>
        <fullName evidence="1">Uncharacterized protein</fullName>
    </submittedName>
</protein>
<gene>
    <name evidence="1" type="ORF">Ahy_A06g028473</name>
</gene>
<dbReference type="AlphaFoldDB" id="A0A445CR35"/>
<organism evidence="1 2">
    <name type="scientific">Arachis hypogaea</name>
    <name type="common">Peanut</name>
    <dbReference type="NCBI Taxonomy" id="3818"/>
    <lineage>
        <taxon>Eukaryota</taxon>
        <taxon>Viridiplantae</taxon>
        <taxon>Streptophyta</taxon>
        <taxon>Embryophyta</taxon>
        <taxon>Tracheophyta</taxon>
        <taxon>Spermatophyta</taxon>
        <taxon>Magnoliopsida</taxon>
        <taxon>eudicotyledons</taxon>
        <taxon>Gunneridae</taxon>
        <taxon>Pentapetalae</taxon>
        <taxon>rosids</taxon>
        <taxon>fabids</taxon>
        <taxon>Fabales</taxon>
        <taxon>Fabaceae</taxon>
        <taxon>Papilionoideae</taxon>
        <taxon>50 kb inversion clade</taxon>
        <taxon>dalbergioids sensu lato</taxon>
        <taxon>Dalbergieae</taxon>
        <taxon>Pterocarpus clade</taxon>
        <taxon>Arachis</taxon>
    </lineage>
</organism>
<reference evidence="1 2" key="1">
    <citation type="submission" date="2019-01" db="EMBL/GenBank/DDBJ databases">
        <title>Sequencing of cultivated peanut Arachis hypogaea provides insights into genome evolution and oil improvement.</title>
        <authorList>
            <person name="Chen X."/>
        </authorList>
    </citation>
    <scope>NUCLEOTIDE SEQUENCE [LARGE SCALE GENOMIC DNA]</scope>
    <source>
        <strain evidence="2">cv. Fuhuasheng</strain>
        <tissue evidence="1">Leaves</tissue>
    </source>
</reference>
<keyword evidence="2" id="KW-1185">Reference proteome</keyword>
<evidence type="ECO:0000313" key="1">
    <source>
        <dbReference type="EMBL" id="RYR53400.1"/>
    </source>
</evidence>
<dbReference type="EMBL" id="SDMP01000006">
    <property type="protein sequence ID" value="RYR53400.1"/>
    <property type="molecule type" value="Genomic_DNA"/>
</dbReference>
<sequence>MKYDFFIIGSDDDLQVLFHCRRQFLEVRTPELLAKFVDVVSNSGVRTGIYTIGMVAGYSSRPVGASSFVPVNAPRDEPVASRPFVNAF</sequence>
<comment type="caution">
    <text evidence="1">The sequence shown here is derived from an EMBL/GenBank/DDBJ whole genome shotgun (WGS) entry which is preliminary data.</text>
</comment>
<proteinExistence type="predicted"/>
<evidence type="ECO:0000313" key="2">
    <source>
        <dbReference type="Proteomes" id="UP000289738"/>
    </source>
</evidence>
<dbReference type="Proteomes" id="UP000289738">
    <property type="component" value="Chromosome A06"/>
</dbReference>
<name>A0A445CR35_ARAHY</name>